<name>A0A2G8RT81_9APHY</name>
<accession>A0A2G8RT81</accession>
<evidence type="ECO:0000313" key="2">
    <source>
        <dbReference type="EMBL" id="PIL24722.1"/>
    </source>
</evidence>
<organism evidence="2 3">
    <name type="scientific">Ganoderma sinense ZZ0214-1</name>
    <dbReference type="NCBI Taxonomy" id="1077348"/>
    <lineage>
        <taxon>Eukaryota</taxon>
        <taxon>Fungi</taxon>
        <taxon>Dikarya</taxon>
        <taxon>Basidiomycota</taxon>
        <taxon>Agaricomycotina</taxon>
        <taxon>Agaricomycetes</taxon>
        <taxon>Polyporales</taxon>
        <taxon>Polyporaceae</taxon>
        <taxon>Ganoderma</taxon>
    </lineage>
</organism>
<sequence>MSDDVSGNGDHNYNEDSPGCSMSPALVNPYRQQDASVLKYFYDPLVGGSALQCGAPTPHNPSRPSPTGDCTGKALVRPPLRRHCGVIRDEGESLSATRRERRRPPGGLTTDGAADTLCRVTGRERREKKENCPPLRLATLIGQDVKGRTEGVW</sequence>
<evidence type="ECO:0000313" key="3">
    <source>
        <dbReference type="Proteomes" id="UP000230002"/>
    </source>
</evidence>
<gene>
    <name evidence="2" type="ORF">GSI_12608</name>
</gene>
<feature type="region of interest" description="Disordered" evidence="1">
    <location>
        <begin position="1"/>
        <end position="27"/>
    </location>
</feature>
<comment type="caution">
    <text evidence="2">The sequence shown here is derived from an EMBL/GenBank/DDBJ whole genome shotgun (WGS) entry which is preliminary data.</text>
</comment>
<proteinExistence type="predicted"/>
<evidence type="ECO:0000256" key="1">
    <source>
        <dbReference type="SAM" id="MobiDB-lite"/>
    </source>
</evidence>
<dbReference type="EMBL" id="AYKW01000056">
    <property type="protein sequence ID" value="PIL24722.1"/>
    <property type="molecule type" value="Genomic_DNA"/>
</dbReference>
<protein>
    <submittedName>
        <fullName evidence="2">Uncharacterized protein</fullName>
    </submittedName>
</protein>
<dbReference type="OrthoDB" id="10609195at2759"/>
<feature type="region of interest" description="Disordered" evidence="1">
    <location>
        <begin position="86"/>
        <end position="114"/>
    </location>
</feature>
<reference evidence="2 3" key="1">
    <citation type="journal article" date="2015" name="Sci. Rep.">
        <title>Chromosome-level genome map provides insights into diverse defense mechanisms in the medicinal fungus Ganoderma sinense.</title>
        <authorList>
            <person name="Zhu Y."/>
            <person name="Xu J."/>
            <person name="Sun C."/>
            <person name="Zhou S."/>
            <person name="Xu H."/>
            <person name="Nelson D.R."/>
            <person name="Qian J."/>
            <person name="Song J."/>
            <person name="Luo H."/>
            <person name="Xiang L."/>
            <person name="Li Y."/>
            <person name="Xu Z."/>
            <person name="Ji A."/>
            <person name="Wang L."/>
            <person name="Lu S."/>
            <person name="Hayward A."/>
            <person name="Sun W."/>
            <person name="Li X."/>
            <person name="Schwartz D.C."/>
            <person name="Wang Y."/>
            <person name="Chen S."/>
        </authorList>
    </citation>
    <scope>NUCLEOTIDE SEQUENCE [LARGE SCALE GENOMIC DNA]</scope>
    <source>
        <strain evidence="2 3">ZZ0214-1</strain>
    </source>
</reference>
<dbReference type="Proteomes" id="UP000230002">
    <property type="component" value="Unassembled WGS sequence"/>
</dbReference>
<keyword evidence="3" id="KW-1185">Reference proteome</keyword>
<feature type="region of interest" description="Disordered" evidence="1">
    <location>
        <begin position="53"/>
        <end position="72"/>
    </location>
</feature>
<dbReference type="AlphaFoldDB" id="A0A2G8RT81"/>